<evidence type="ECO:0000256" key="1">
    <source>
        <dbReference type="SAM" id="MobiDB-lite"/>
    </source>
</evidence>
<name>A0ABN9L059_9NEOB</name>
<evidence type="ECO:0000313" key="3">
    <source>
        <dbReference type="Proteomes" id="UP001176940"/>
    </source>
</evidence>
<feature type="region of interest" description="Disordered" evidence="1">
    <location>
        <begin position="186"/>
        <end position="246"/>
    </location>
</feature>
<dbReference type="Proteomes" id="UP001176940">
    <property type="component" value="Unassembled WGS sequence"/>
</dbReference>
<organism evidence="2 3">
    <name type="scientific">Ranitomeya imitator</name>
    <name type="common">mimic poison frog</name>
    <dbReference type="NCBI Taxonomy" id="111125"/>
    <lineage>
        <taxon>Eukaryota</taxon>
        <taxon>Metazoa</taxon>
        <taxon>Chordata</taxon>
        <taxon>Craniata</taxon>
        <taxon>Vertebrata</taxon>
        <taxon>Euteleostomi</taxon>
        <taxon>Amphibia</taxon>
        <taxon>Batrachia</taxon>
        <taxon>Anura</taxon>
        <taxon>Neobatrachia</taxon>
        <taxon>Hyloidea</taxon>
        <taxon>Dendrobatidae</taxon>
        <taxon>Dendrobatinae</taxon>
        <taxon>Ranitomeya</taxon>
    </lineage>
</organism>
<reference evidence="2" key="1">
    <citation type="submission" date="2023-07" db="EMBL/GenBank/DDBJ databases">
        <authorList>
            <person name="Stuckert A."/>
        </authorList>
    </citation>
    <scope>NUCLEOTIDE SEQUENCE</scope>
</reference>
<sequence length="808" mass="92665">MSKDVFSYSTNEAAEIIASVDISSEFLQIPSNEYRTREFERDSRHLINLELHCATIAEYLKAERIPRGLRVALRPTIFKENDDFCKKFEQILNKCSHDLMTLTLDTLQKSITSVREKVQSTETQLFTSMTSDDFQSFKIKLTSTLLQHRQESEQKKRQKFLRDAEDYRNNRVYRWKDSFSTGSYRPRRIPSDSTYSSSDNERFSNRRVPFLDRKKRQSPRRRQGGADNGQGTSSTTVQTRSQTLSPPQMSLLQKGLSFCPSYKLDTFQLDMDLQKFYRSLRLKVFFNKTDDTNTPISSSVIPSSVNLQRLGIKTKSNFMPPKNDHPVETFIELIDREVDLFKQDVSRGKLYCPVNMTNLEQQALDSLIKDKELVVKPADKGGAIVIMDQRDYLAEIHQQLADRTIYEPLSHNPTSSIATKILNTIEPYLLNNTIDKKVYDFLINQFPISPEFYVLPKVHKRLDKPPGRLLRPIVASTDSVLSPLSILLEKILTPMVRLTKSFILDTGDFIKLIKDVGQVPCDSILVTWDVNSLYTSIIHEKGLAAVQELLNGSSLDDNTIRFCMELLNLRLGIKTKSNFMPPKNDHPVETFIELIDREVDLFKQDVSRGKLYCPVNMTNLEQQALDSLIKDKELVVKPADKGGAIVIMDQRDYLAEIHRQLADRTIYEPLSHNPTSSIATKILNTIEPYLLNNTIDKKVYDFLMNQFPITPVFYVLPKVHKRLDKPPGRPIVASTDSVLSPLSILLEKILTPMVRLTKSFFIDTGDFIKLIKDIGQVPCDSILVTWDVNSLYILLLYTRRDSQRSGTT</sequence>
<evidence type="ECO:0000313" key="2">
    <source>
        <dbReference type="EMBL" id="CAJ0928450.1"/>
    </source>
</evidence>
<accession>A0ABN9L059</accession>
<keyword evidence="3" id="KW-1185">Reference proteome</keyword>
<protein>
    <recommendedName>
        <fullName evidence="4">Reverse transcriptase domain-containing protein</fullName>
    </recommendedName>
</protein>
<feature type="compositionally biased region" description="Basic residues" evidence="1">
    <location>
        <begin position="213"/>
        <end position="223"/>
    </location>
</feature>
<feature type="compositionally biased region" description="Basic and acidic residues" evidence="1">
    <location>
        <begin position="199"/>
        <end position="212"/>
    </location>
</feature>
<feature type="compositionally biased region" description="Low complexity" evidence="1">
    <location>
        <begin position="230"/>
        <end position="243"/>
    </location>
</feature>
<proteinExistence type="predicted"/>
<evidence type="ECO:0008006" key="4">
    <source>
        <dbReference type="Google" id="ProtNLM"/>
    </source>
</evidence>
<comment type="caution">
    <text evidence="2">The sequence shown here is derived from an EMBL/GenBank/DDBJ whole genome shotgun (WGS) entry which is preliminary data.</text>
</comment>
<dbReference type="EMBL" id="CAUEEQ010005180">
    <property type="protein sequence ID" value="CAJ0928450.1"/>
    <property type="molecule type" value="Genomic_DNA"/>
</dbReference>
<dbReference type="PANTHER" id="PTHR21301:SF10">
    <property type="entry name" value="REVERSE TRANSCRIPTASE DOMAIN-CONTAINING PROTEIN"/>
    <property type="match status" value="1"/>
</dbReference>
<gene>
    <name evidence="2" type="ORF">RIMI_LOCUS3447435</name>
</gene>
<dbReference type="PANTHER" id="PTHR21301">
    <property type="entry name" value="REVERSE TRANSCRIPTASE"/>
    <property type="match status" value="1"/>
</dbReference>